<feature type="repeat" description="Solcar" evidence="4">
    <location>
        <begin position="110"/>
        <end position="202"/>
    </location>
</feature>
<sequence>MAPSFGERAEAGSHKTSGGGGGLKDISKGAVLQCVEAGTLGMPFEVWKTRMGRYREESTIDAFRQIYRRGGVKAYWQGLSAKMVESATKGSVLLYSKELLFSLMKRSGFSDTSSGFVAGAGGGICQTAVMGPCTYVVTALVTNTSKNAGERGAGGGGALHKVQEVWKSKGIKGFYSGSTAIACRQATNWASRQGFTEFFRSTLMRNKKREGEAPAKLTKGEEILAGILGGTVSTWNQPFEVARIHMQAAANEGRAEKNLLQAFQKIVRQDGFSGLFKGLVPRIGLGVWQTLFMVTGSKLLREHLNWYGSPKDTFIPRKARSLYLPLLH</sequence>
<comment type="subcellular location">
    <subcellularLocation>
        <location evidence="1">Membrane</location>
        <topology evidence="1">Multi-pass membrane protein</topology>
    </subcellularLocation>
</comment>
<evidence type="ECO:0000313" key="8">
    <source>
        <dbReference type="Proteomes" id="UP000221165"/>
    </source>
</evidence>
<keyword evidence="5" id="KW-0813">Transport</keyword>
<dbReference type="GO" id="GO:0006843">
    <property type="term" value="P:mitochondrial citrate transmembrane transport"/>
    <property type="evidence" value="ECO:0007669"/>
    <property type="project" value="TreeGrafter"/>
</dbReference>
<keyword evidence="8" id="KW-1185">Reference proteome</keyword>
<dbReference type="PANTHER" id="PTHR46982:SF1">
    <property type="entry name" value="CITRATE_OXOGLUTARATE CARRIER PROTEIN"/>
    <property type="match status" value="1"/>
</dbReference>
<reference evidence="7 8" key="1">
    <citation type="journal article" date="2017" name="Int. J. Parasitol.">
        <title>The genome of the protozoan parasite Cystoisospora suis and a reverse vaccinology approach to identify vaccine candidates.</title>
        <authorList>
            <person name="Palmieri N."/>
            <person name="Shrestha A."/>
            <person name="Ruttkowski B."/>
            <person name="Beck T."/>
            <person name="Vogl C."/>
            <person name="Tomley F."/>
            <person name="Blake D.P."/>
            <person name="Joachim A."/>
        </authorList>
    </citation>
    <scope>NUCLEOTIDE SEQUENCE [LARGE SCALE GENOMIC DNA]</scope>
    <source>
        <strain evidence="7 8">Wien I</strain>
    </source>
</reference>
<dbReference type="Proteomes" id="UP000221165">
    <property type="component" value="Unassembled WGS sequence"/>
</dbReference>
<dbReference type="GO" id="GO:0005371">
    <property type="term" value="F:tricarboxylate secondary active transmembrane transporter activity"/>
    <property type="evidence" value="ECO:0007669"/>
    <property type="project" value="TreeGrafter"/>
</dbReference>
<comment type="similarity">
    <text evidence="5">Belongs to the mitochondrial carrier (TC 2.A.29) family.</text>
</comment>
<dbReference type="AlphaFoldDB" id="A0A2C6LAG4"/>
<name>A0A2C6LAG4_9APIC</name>
<organism evidence="7 8">
    <name type="scientific">Cystoisospora suis</name>
    <dbReference type="NCBI Taxonomy" id="483139"/>
    <lineage>
        <taxon>Eukaryota</taxon>
        <taxon>Sar</taxon>
        <taxon>Alveolata</taxon>
        <taxon>Apicomplexa</taxon>
        <taxon>Conoidasida</taxon>
        <taxon>Coccidia</taxon>
        <taxon>Eucoccidiorida</taxon>
        <taxon>Eimeriorina</taxon>
        <taxon>Sarcocystidae</taxon>
        <taxon>Cystoisospora</taxon>
    </lineage>
</organism>
<evidence type="ECO:0000256" key="1">
    <source>
        <dbReference type="ARBA" id="ARBA00004141"/>
    </source>
</evidence>
<dbReference type="VEuPathDB" id="ToxoDB:CSUI_002163"/>
<dbReference type="RefSeq" id="XP_067925660.1">
    <property type="nucleotide sequence ID" value="XM_068062365.1"/>
</dbReference>
<feature type="repeat" description="Solcar" evidence="4">
    <location>
        <begin position="221"/>
        <end position="303"/>
    </location>
</feature>
<keyword evidence="2 4" id="KW-0812">Transmembrane</keyword>
<proteinExistence type="inferred from homology"/>
<protein>
    <submittedName>
        <fullName evidence="7">Mc family transporter</fullName>
    </submittedName>
</protein>
<comment type="caution">
    <text evidence="7">The sequence shown here is derived from an EMBL/GenBank/DDBJ whole genome shotgun (WGS) entry which is preliminary data.</text>
</comment>
<dbReference type="Pfam" id="PF00153">
    <property type="entry name" value="Mito_carr"/>
    <property type="match status" value="3"/>
</dbReference>
<dbReference type="GO" id="GO:0005739">
    <property type="term" value="C:mitochondrion"/>
    <property type="evidence" value="ECO:0007669"/>
    <property type="project" value="TreeGrafter"/>
</dbReference>
<dbReference type="PROSITE" id="PS50920">
    <property type="entry name" value="SOLCAR"/>
    <property type="match status" value="3"/>
</dbReference>
<dbReference type="GeneID" id="94425576"/>
<evidence type="ECO:0000256" key="4">
    <source>
        <dbReference type="PROSITE-ProRule" id="PRU00282"/>
    </source>
</evidence>
<dbReference type="InterPro" id="IPR018108">
    <property type="entry name" value="MCP_transmembrane"/>
</dbReference>
<evidence type="ECO:0000256" key="3">
    <source>
        <dbReference type="ARBA" id="ARBA00023136"/>
    </source>
</evidence>
<dbReference type="SUPFAM" id="SSF103506">
    <property type="entry name" value="Mitochondrial carrier"/>
    <property type="match status" value="1"/>
</dbReference>
<evidence type="ECO:0000256" key="2">
    <source>
        <dbReference type="ARBA" id="ARBA00022692"/>
    </source>
</evidence>
<dbReference type="PANTHER" id="PTHR46982">
    <property type="entry name" value="CITRATE/OXOGLUTARATE CARRIER PROTEIN"/>
    <property type="match status" value="1"/>
</dbReference>
<dbReference type="Gene3D" id="1.50.40.10">
    <property type="entry name" value="Mitochondrial carrier domain"/>
    <property type="match status" value="1"/>
</dbReference>
<feature type="region of interest" description="Disordered" evidence="6">
    <location>
        <begin position="1"/>
        <end position="21"/>
    </location>
</feature>
<evidence type="ECO:0000313" key="7">
    <source>
        <dbReference type="EMBL" id="PHJ23986.1"/>
    </source>
</evidence>
<dbReference type="InterPro" id="IPR053017">
    <property type="entry name" value="Mito_Cit/Oxoglu_Carrier"/>
</dbReference>
<dbReference type="EMBL" id="MIGC01000901">
    <property type="protein sequence ID" value="PHJ23986.1"/>
    <property type="molecule type" value="Genomic_DNA"/>
</dbReference>
<keyword evidence="3 4" id="KW-0472">Membrane</keyword>
<evidence type="ECO:0000256" key="6">
    <source>
        <dbReference type="SAM" id="MobiDB-lite"/>
    </source>
</evidence>
<dbReference type="GO" id="GO:0015742">
    <property type="term" value="P:alpha-ketoglutarate transport"/>
    <property type="evidence" value="ECO:0007669"/>
    <property type="project" value="TreeGrafter"/>
</dbReference>
<dbReference type="InterPro" id="IPR023395">
    <property type="entry name" value="MCP_dom_sf"/>
</dbReference>
<dbReference type="GO" id="GO:0016020">
    <property type="term" value="C:membrane"/>
    <property type="evidence" value="ECO:0007669"/>
    <property type="project" value="UniProtKB-SubCell"/>
</dbReference>
<dbReference type="OrthoDB" id="10253709at2759"/>
<gene>
    <name evidence="7" type="ORF">CSUI_002163</name>
</gene>
<accession>A0A2C6LAG4</accession>
<feature type="repeat" description="Solcar" evidence="4">
    <location>
        <begin position="20"/>
        <end position="103"/>
    </location>
</feature>
<evidence type="ECO:0000256" key="5">
    <source>
        <dbReference type="RuleBase" id="RU000488"/>
    </source>
</evidence>